<evidence type="ECO:0000313" key="5">
    <source>
        <dbReference type="Proteomes" id="UP000001058"/>
    </source>
</evidence>
<keyword evidence="1" id="KW-0233">DNA recombination</keyword>
<evidence type="ECO:0000313" key="4">
    <source>
        <dbReference type="EMBL" id="EFJ53196.1"/>
    </source>
</evidence>
<gene>
    <name evidence="4" type="ORF">VOLCADRAFT_102804</name>
</gene>
<proteinExistence type="predicted"/>
<dbReference type="SUPFAM" id="SSF56349">
    <property type="entry name" value="DNA breaking-rejoining enzymes"/>
    <property type="match status" value="1"/>
</dbReference>
<dbReference type="Pfam" id="PF12499">
    <property type="entry name" value="DUF3707"/>
    <property type="match status" value="1"/>
</dbReference>
<feature type="domain" description="Pherophorin" evidence="3">
    <location>
        <begin position="45"/>
        <end position="205"/>
    </location>
</feature>
<dbReference type="Proteomes" id="UP000001058">
    <property type="component" value="Unassembled WGS sequence"/>
</dbReference>
<dbReference type="InterPro" id="IPR013762">
    <property type="entry name" value="Integrase-like_cat_sf"/>
</dbReference>
<dbReference type="InterPro" id="IPR011010">
    <property type="entry name" value="DNA_brk_join_enz"/>
</dbReference>
<dbReference type="KEGG" id="vcn:VOLCADRAFT_102804"/>
<dbReference type="GO" id="GO:0003677">
    <property type="term" value="F:DNA binding"/>
    <property type="evidence" value="ECO:0007669"/>
    <property type="project" value="InterPro"/>
</dbReference>
<organism evidence="5">
    <name type="scientific">Volvox carteri f. nagariensis</name>
    <dbReference type="NCBI Taxonomy" id="3068"/>
    <lineage>
        <taxon>Eukaryota</taxon>
        <taxon>Viridiplantae</taxon>
        <taxon>Chlorophyta</taxon>
        <taxon>core chlorophytes</taxon>
        <taxon>Chlorophyceae</taxon>
        <taxon>CS clade</taxon>
        <taxon>Chlamydomonadales</taxon>
        <taxon>Volvocaceae</taxon>
        <taxon>Volvox</taxon>
    </lineage>
</organism>
<dbReference type="Gene3D" id="1.10.443.10">
    <property type="entry name" value="Intergrase catalytic core"/>
    <property type="match status" value="1"/>
</dbReference>
<keyword evidence="2" id="KW-0732">Signal</keyword>
<feature type="chain" id="PRO_5003123604" description="Pherophorin domain-containing protein" evidence="2">
    <location>
        <begin position="28"/>
        <end position="400"/>
    </location>
</feature>
<evidence type="ECO:0000256" key="2">
    <source>
        <dbReference type="SAM" id="SignalP"/>
    </source>
</evidence>
<dbReference type="InParanoid" id="D8TI87"/>
<dbReference type="InterPro" id="IPR024616">
    <property type="entry name" value="Pherophorin"/>
</dbReference>
<accession>D8TI87</accession>
<sequence>MARRALRPRLARLLLCLAMSWMTTAVADTSLEEQLDSQATVDPRFPYCSCYRLPANPSPYNFAPTVTVKGKGQYCFKILVNSTGCTGRCCNVDLNKIEFDVNAKCLAKSASVKATINGKFTLVGPNYYTYQLDNGTYRYVLRLTSLTMGLSDNNAELCLNLTAGVNDAGCGTLEELCVPPSVSSPPGTCQVALLNSLNSTDTCCPIRYSVYHLGITVNTAEGLFEVPAGKLAKLRRLAVGLRVTAKKNRRLVQKRELAQLCGFAQSVKLALTPAPLFLRNFYDDLAQPKLSRDPARLWPERQTTQGAERWFDRVLAQCGLEGLRSVHTLYSLRRGGASAARAAGVPLDIIEAFGGWAAGSSALRENYLDLGVRGCPRAVAFFGPLAARRVAPVMGQYFNR</sequence>
<dbReference type="OrthoDB" id="525651at2759"/>
<name>D8TI87_VOLCA</name>
<keyword evidence="5" id="KW-1185">Reference proteome</keyword>
<dbReference type="RefSeq" id="XP_002946201.1">
    <property type="nucleotide sequence ID" value="XM_002946155.1"/>
</dbReference>
<dbReference type="GO" id="GO:0006310">
    <property type="term" value="P:DNA recombination"/>
    <property type="evidence" value="ECO:0007669"/>
    <property type="project" value="UniProtKB-KW"/>
</dbReference>
<dbReference type="GeneID" id="9625310"/>
<evidence type="ECO:0000259" key="3">
    <source>
        <dbReference type="Pfam" id="PF12499"/>
    </source>
</evidence>
<evidence type="ECO:0000256" key="1">
    <source>
        <dbReference type="ARBA" id="ARBA00023172"/>
    </source>
</evidence>
<reference evidence="4 5" key="1">
    <citation type="journal article" date="2010" name="Science">
        <title>Genomic analysis of organismal complexity in the multicellular green alga Volvox carteri.</title>
        <authorList>
            <person name="Prochnik S.E."/>
            <person name="Umen J."/>
            <person name="Nedelcu A.M."/>
            <person name="Hallmann A."/>
            <person name="Miller S.M."/>
            <person name="Nishii I."/>
            <person name="Ferris P."/>
            <person name="Kuo A."/>
            <person name="Mitros T."/>
            <person name="Fritz-Laylin L.K."/>
            <person name="Hellsten U."/>
            <person name="Chapman J."/>
            <person name="Simakov O."/>
            <person name="Rensing S.A."/>
            <person name="Terry A."/>
            <person name="Pangilinan J."/>
            <person name="Kapitonov V."/>
            <person name="Jurka J."/>
            <person name="Salamov A."/>
            <person name="Shapiro H."/>
            <person name="Schmutz J."/>
            <person name="Grimwood J."/>
            <person name="Lindquist E."/>
            <person name="Lucas S."/>
            <person name="Grigoriev I.V."/>
            <person name="Schmitt R."/>
            <person name="Kirk D."/>
            <person name="Rokhsar D.S."/>
        </authorList>
    </citation>
    <scope>NUCLEOTIDE SEQUENCE [LARGE SCALE GENOMIC DNA]</scope>
    <source>
        <strain evidence="5">f. Nagariensis / Eve</strain>
    </source>
</reference>
<dbReference type="EMBL" id="GL378323">
    <property type="protein sequence ID" value="EFJ53196.1"/>
    <property type="molecule type" value="Genomic_DNA"/>
</dbReference>
<feature type="signal peptide" evidence="2">
    <location>
        <begin position="1"/>
        <end position="27"/>
    </location>
</feature>
<dbReference type="GO" id="GO:0015074">
    <property type="term" value="P:DNA integration"/>
    <property type="evidence" value="ECO:0007669"/>
    <property type="project" value="InterPro"/>
</dbReference>
<protein>
    <recommendedName>
        <fullName evidence="3">Pherophorin domain-containing protein</fullName>
    </recommendedName>
</protein>
<dbReference type="AlphaFoldDB" id="D8TI87"/>